<reference evidence="2" key="1">
    <citation type="journal article" date="2023" name="G3 (Bethesda)">
        <title>Whole genome assembly and annotation of the endangered Caribbean coral Acropora cervicornis.</title>
        <authorList>
            <person name="Selwyn J.D."/>
            <person name="Vollmer S.V."/>
        </authorList>
    </citation>
    <scope>NUCLEOTIDE SEQUENCE</scope>
    <source>
        <strain evidence="2">K2</strain>
    </source>
</reference>
<feature type="transmembrane region" description="Helical" evidence="1">
    <location>
        <begin position="90"/>
        <end position="108"/>
    </location>
</feature>
<feature type="transmembrane region" description="Helical" evidence="1">
    <location>
        <begin position="12"/>
        <end position="32"/>
    </location>
</feature>
<name>A0AAD9QZM6_ACRCE</name>
<keyword evidence="3" id="KW-1185">Reference proteome</keyword>
<dbReference type="InterPro" id="IPR050332">
    <property type="entry name" value="GPCR_2"/>
</dbReference>
<evidence type="ECO:0000256" key="1">
    <source>
        <dbReference type="SAM" id="Phobius"/>
    </source>
</evidence>
<protein>
    <submittedName>
        <fullName evidence="2">Calcitonin gene-related peptide type 1 receptor</fullName>
    </submittedName>
</protein>
<dbReference type="AlphaFoldDB" id="A0AAD9QZM6"/>
<dbReference type="Proteomes" id="UP001249851">
    <property type="component" value="Unassembled WGS sequence"/>
</dbReference>
<accession>A0AAD9QZM6</accession>
<dbReference type="PANTHER" id="PTHR45620">
    <property type="entry name" value="PDF RECEPTOR-LIKE PROTEIN-RELATED"/>
    <property type="match status" value="1"/>
</dbReference>
<feature type="transmembrane region" description="Helical" evidence="1">
    <location>
        <begin position="53"/>
        <end position="70"/>
    </location>
</feature>
<gene>
    <name evidence="2" type="ORF">P5673_005136</name>
</gene>
<evidence type="ECO:0000313" key="2">
    <source>
        <dbReference type="EMBL" id="KAK2570345.1"/>
    </source>
</evidence>
<dbReference type="GO" id="GO:0008528">
    <property type="term" value="F:G protein-coupled peptide receptor activity"/>
    <property type="evidence" value="ECO:0007669"/>
    <property type="project" value="TreeGrafter"/>
</dbReference>
<reference evidence="2" key="2">
    <citation type="journal article" date="2023" name="Science">
        <title>Genomic signatures of disease resistance in endangered staghorn corals.</title>
        <authorList>
            <person name="Vollmer S.V."/>
            <person name="Selwyn J.D."/>
            <person name="Despard B.A."/>
            <person name="Roesel C.L."/>
        </authorList>
    </citation>
    <scope>NUCLEOTIDE SEQUENCE</scope>
    <source>
        <strain evidence="2">K2</strain>
    </source>
</reference>
<keyword evidence="2" id="KW-0675">Receptor</keyword>
<dbReference type="Gene3D" id="1.20.1070.10">
    <property type="entry name" value="Rhodopsin 7-helix transmembrane proteins"/>
    <property type="match status" value="1"/>
</dbReference>
<comment type="caution">
    <text evidence="2">The sequence shown here is derived from an EMBL/GenBank/DDBJ whole genome shotgun (WGS) entry which is preliminary data.</text>
</comment>
<dbReference type="EMBL" id="JARQWQ010000008">
    <property type="protein sequence ID" value="KAK2570345.1"/>
    <property type="molecule type" value="Genomic_DNA"/>
</dbReference>
<dbReference type="GO" id="GO:0005886">
    <property type="term" value="C:plasma membrane"/>
    <property type="evidence" value="ECO:0007669"/>
    <property type="project" value="TreeGrafter"/>
</dbReference>
<proteinExistence type="predicted"/>
<evidence type="ECO:0000313" key="3">
    <source>
        <dbReference type="Proteomes" id="UP001249851"/>
    </source>
</evidence>
<organism evidence="2 3">
    <name type="scientific">Acropora cervicornis</name>
    <name type="common">Staghorn coral</name>
    <dbReference type="NCBI Taxonomy" id="6130"/>
    <lineage>
        <taxon>Eukaryota</taxon>
        <taxon>Metazoa</taxon>
        <taxon>Cnidaria</taxon>
        <taxon>Anthozoa</taxon>
        <taxon>Hexacorallia</taxon>
        <taxon>Scleractinia</taxon>
        <taxon>Astrocoeniina</taxon>
        <taxon>Acroporidae</taxon>
        <taxon>Acropora</taxon>
    </lineage>
</organism>
<keyword evidence="1" id="KW-1133">Transmembrane helix</keyword>
<dbReference type="GO" id="GO:0007188">
    <property type="term" value="P:adenylate cyclase-modulating G protein-coupled receptor signaling pathway"/>
    <property type="evidence" value="ECO:0007669"/>
    <property type="project" value="TreeGrafter"/>
</dbReference>
<keyword evidence="1" id="KW-0812">Transmembrane</keyword>
<keyword evidence="1" id="KW-0472">Membrane</keyword>
<sequence length="278" mass="32188">MTHAERVKMIHLACSWIAFFILLPTFIVICVVTRRDDRFSLHKNLILAKSVKATVILVFLLGFIDLVVFYQPENSPGYDLLVALLDPFQGILVCIFFVFLSAEFRGSLRRKWMQWRYGILEETNPYSASHDIEPEPSGVENCSPTDALRLESPRDSLRSLTPQLSMKPLTDAHSKQNSQKSLLSRSIDLTKYRQSKVEPEPVKPIRVQSAGPEAWCPPTHSEAVTAWQEIQLSERQLVVRKILKYHRRRNNSFLFSVVKTVLMKYFKHFNFLMKFSKN</sequence>